<sequence length="420" mass="48254">MKLTKIFLGMVIFTLLIQQTFAQSPYNNNVYSSAIKSVEFYNTAKQGSFPVINLGTDERVLLTFDDLRGGSRNYYYTIEHCDANWNSSNLSSAEYLQSFTDDRLYNYSYSTGTMQKYTHYEISLPNNNIAPKISGNYVLKVYEDGDQNKMVLTRRLYVLGKRISIAADMVASPNNATRQTNQKINFTVDYSGLVVQNPAYALRTFIMQNARTETTVLNGQPTYIRGSQLIYNDVSINDFPGRNEFRLFDTRTLKLNSQRVAKIYKDSTNVVVLLGDPVRDKPNYIFQYDNDGKFYILNNDGTTPATDADYAHVYFTLSTNKNPNDGAPYVVGQFNNYRLDDSNKLHPLDNGRYTVNMLLKQGVYDYEYVWVDAKTGKADDIPFEGSHFETENEYQVLTYYRPPAARWDELVGFRELVTKR</sequence>
<proteinExistence type="predicted"/>
<evidence type="ECO:0000313" key="4">
    <source>
        <dbReference type="Proteomes" id="UP000199705"/>
    </source>
</evidence>
<dbReference type="InterPro" id="IPR013783">
    <property type="entry name" value="Ig-like_fold"/>
</dbReference>
<evidence type="ECO:0000313" key="3">
    <source>
        <dbReference type="EMBL" id="SDI47229.1"/>
    </source>
</evidence>
<name>A0A1G8KV17_9SPHI</name>
<evidence type="ECO:0000259" key="2">
    <source>
        <dbReference type="Pfam" id="PF17116"/>
    </source>
</evidence>
<protein>
    <recommendedName>
        <fullName evidence="2">Type 9 secretion system plug protein N-terminal domain-containing protein</fullName>
    </recommendedName>
</protein>
<organism evidence="3 4">
    <name type="scientific">Mucilaginibacter gossypii</name>
    <dbReference type="NCBI Taxonomy" id="551996"/>
    <lineage>
        <taxon>Bacteria</taxon>
        <taxon>Pseudomonadati</taxon>
        <taxon>Bacteroidota</taxon>
        <taxon>Sphingobacteriia</taxon>
        <taxon>Sphingobacteriales</taxon>
        <taxon>Sphingobacteriaceae</taxon>
        <taxon>Mucilaginibacter</taxon>
    </lineage>
</organism>
<dbReference type="InterPro" id="IPR031345">
    <property type="entry name" value="T9SS_Plug_N"/>
</dbReference>
<reference evidence="4" key="1">
    <citation type="submission" date="2016-10" db="EMBL/GenBank/DDBJ databases">
        <authorList>
            <person name="Varghese N."/>
            <person name="Submissions S."/>
        </authorList>
    </citation>
    <scope>NUCLEOTIDE SEQUENCE [LARGE SCALE GENOMIC DNA]</scope>
    <source>
        <strain evidence="4">Gh-67</strain>
    </source>
</reference>
<evidence type="ECO:0000256" key="1">
    <source>
        <dbReference type="SAM" id="SignalP"/>
    </source>
</evidence>
<dbReference type="EMBL" id="FNCG01000021">
    <property type="protein sequence ID" value="SDI47229.1"/>
    <property type="molecule type" value="Genomic_DNA"/>
</dbReference>
<dbReference type="Gene3D" id="2.60.40.10">
    <property type="entry name" value="Immunoglobulins"/>
    <property type="match status" value="1"/>
</dbReference>
<dbReference type="Pfam" id="PF17116">
    <property type="entry name" value="T9SS_plug_1st"/>
    <property type="match status" value="1"/>
</dbReference>
<keyword evidence="4" id="KW-1185">Reference proteome</keyword>
<accession>A0A1G8KV17</accession>
<feature type="domain" description="Type 9 secretion system plug protein N-terminal" evidence="2">
    <location>
        <begin position="35"/>
        <end position="159"/>
    </location>
</feature>
<keyword evidence="1" id="KW-0732">Signal</keyword>
<gene>
    <name evidence="3" type="ORF">SAMN05192573_12186</name>
</gene>
<dbReference type="STRING" id="551996.SAMN05192573_12186"/>
<dbReference type="AlphaFoldDB" id="A0A1G8KV17"/>
<dbReference type="Proteomes" id="UP000199705">
    <property type="component" value="Unassembled WGS sequence"/>
</dbReference>
<feature type="signal peptide" evidence="1">
    <location>
        <begin position="1"/>
        <end position="22"/>
    </location>
</feature>
<feature type="chain" id="PRO_5011574812" description="Type 9 secretion system plug protein N-terminal domain-containing protein" evidence="1">
    <location>
        <begin position="23"/>
        <end position="420"/>
    </location>
</feature>